<reference evidence="1 2" key="1">
    <citation type="submission" date="2016-08" db="EMBL/GenBank/DDBJ databases">
        <title>Genomes of anaerobic fungi encode conserved fungal cellulosomes for biomass hydrolysis.</title>
        <authorList>
            <consortium name="DOE Joint Genome Institute"/>
            <person name="Haitjema C.H."/>
            <person name="Gilmore S.P."/>
            <person name="Henske J.K."/>
            <person name="Solomon K.V."/>
            <person name="De Groot R."/>
            <person name="Kuo A."/>
            <person name="Mondo S.J."/>
            <person name="Salamov A.A."/>
            <person name="Labutti K."/>
            <person name="Zhao Z."/>
            <person name="Chiniquy J."/>
            <person name="Barry K."/>
            <person name="Brewer H.M."/>
            <person name="Purvine S.O."/>
            <person name="Wright A.T."/>
            <person name="Boxma B."/>
            <person name="Van Alen T."/>
            <person name="Hackstein J.H."/>
            <person name="Baker S.E."/>
            <person name="Grigoriev I.V."/>
            <person name="O'Malley M.A."/>
        </authorList>
    </citation>
    <scope>NUCLEOTIDE SEQUENCE [LARGE SCALE GENOMIC DNA]</scope>
    <source>
        <strain evidence="2">finn</strain>
    </source>
</reference>
<dbReference type="EMBL" id="MCFH01000033">
    <property type="protein sequence ID" value="ORX46893.1"/>
    <property type="molecule type" value="Genomic_DNA"/>
</dbReference>
<protein>
    <submittedName>
        <fullName evidence="1">Uncharacterized protein</fullName>
    </submittedName>
</protein>
<evidence type="ECO:0000313" key="1">
    <source>
        <dbReference type="EMBL" id="ORX46893.1"/>
    </source>
</evidence>
<accession>A0A1Y1V651</accession>
<reference evidence="1 2" key="2">
    <citation type="submission" date="2016-08" db="EMBL/GenBank/DDBJ databases">
        <title>Pervasive Adenine N6-methylation of Active Genes in Fungi.</title>
        <authorList>
            <consortium name="DOE Joint Genome Institute"/>
            <person name="Mondo S.J."/>
            <person name="Dannebaum R.O."/>
            <person name="Kuo R.C."/>
            <person name="Labutti K."/>
            <person name="Haridas S."/>
            <person name="Kuo A."/>
            <person name="Salamov A."/>
            <person name="Ahrendt S.R."/>
            <person name="Lipzen A."/>
            <person name="Sullivan W."/>
            <person name="Andreopoulos W.B."/>
            <person name="Clum A."/>
            <person name="Lindquist E."/>
            <person name="Daum C."/>
            <person name="Ramamoorthy G.K."/>
            <person name="Gryganskyi A."/>
            <person name="Culley D."/>
            <person name="Magnuson J.K."/>
            <person name="James T.Y."/>
            <person name="O'Malley M.A."/>
            <person name="Stajich J.E."/>
            <person name="Spatafora J.W."/>
            <person name="Visel A."/>
            <person name="Grigoriev I.V."/>
        </authorList>
    </citation>
    <scope>NUCLEOTIDE SEQUENCE [LARGE SCALE GENOMIC DNA]</scope>
    <source>
        <strain evidence="2">finn</strain>
    </source>
</reference>
<comment type="caution">
    <text evidence="1">The sequence shown here is derived from an EMBL/GenBank/DDBJ whole genome shotgun (WGS) entry which is preliminary data.</text>
</comment>
<organism evidence="1 2">
    <name type="scientific">Piromyces finnis</name>
    <dbReference type="NCBI Taxonomy" id="1754191"/>
    <lineage>
        <taxon>Eukaryota</taxon>
        <taxon>Fungi</taxon>
        <taxon>Fungi incertae sedis</taxon>
        <taxon>Chytridiomycota</taxon>
        <taxon>Chytridiomycota incertae sedis</taxon>
        <taxon>Neocallimastigomycetes</taxon>
        <taxon>Neocallimastigales</taxon>
        <taxon>Neocallimastigaceae</taxon>
        <taxon>Piromyces</taxon>
    </lineage>
</organism>
<proteinExistence type="predicted"/>
<keyword evidence="2" id="KW-1185">Reference proteome</keyword>
<dbReference type="OrthoDB" id="2149270at2759"/>
<sequence length="153" mass="18104">MNIDNLTPEFRQETKFTKFNQAKLFNENSLVKIEKPLNKDNPSDITLNINDFLEEQEGYRSFKSFSSYTLQYRNNSGNIYSKERKSRYPVNDSKCPLYLRFMNILRHDYNNYYNSALIDLYDSHKNNSSNRIKKKDLLKIATVDGKINCGIDF</sequence>
<evidence type="ECO:0000313" key="2">
    <source>
        <dbReference type="Proteomes" id="UP000193719"/>
    </source>
</evidence>
<name>A0A1Y1V651_9FUNG</name>
<gene>
    <name evidence="1" type="ORF">BCR36DRAFT_331129</name>
</gene>
<dbReference type="Proteomes" id="UP000193719">
    <property type="component" value="Unassembled WGS sequence"/>
</dbReference>
<dbReference type="AlphaFoldDB" id="A0A1Y1V651"/>